<name>W4JT86_HETIT</name>
<keyword evidence="2" id="KW-1185">Reference proteome</keyword>
<dbReference type="AlphaFoldDB" id="W4JT86"/>
<dbReference type="RefSeq" id="XP_009551221.1">
    <property type="nucleotide sequence ID" value="XM_009552926.1"/>
</dbReference>
<evidence type="ECO:0000313" key="1">
    <source>
        <dbReference type="EMBL" id="ETW76295.1"/>
    </source>
</evidence>
<protein>
    <submittedName>
        <fullName evidence="1">Uncharacterized protein</fullName>
    </submittedName>
</protein>
<dbReference type="EMBL" id="KI925464">
    <property type="protein sequence ID" value="ETW76295.1"/>
    <property type="molecule type" value="Genomic_DNA"/>
</dbReference>
<sequence>MIIQKRGVRPKDGSPVAHKRLRQVNYPGGCIHKKWGMSRDSRIDCKYACGTKLPLASGVYQLTAEVSDYSLSCVYAECLLGRGNMLSERVQSYRT</sequence>
<proteinExistence type="predicted"/>
<gene>
    <name evidence="1" type="ORF">HETIRDRAFT_411773</name>
</gene>
<dbReference type="HOGENOM" id="CLU_2373059_0_0_1"/>
<evidence type="ECO:0000313" key="2">
    <source>
        <dbReference type="Proteomes" id="UP000030671"/>
    </source>
</evidence>
<dbReference type="Proteomes" id="UP000030671">
    <property type="component" value="Unassembled WGS sequence"/>
</dbReference>
<dbReference type="GeneID" id="20672969"/>
<reference evidence="1 2" key="1">
    <citation type="journal article" date="2012" name="New Phytol.">
        <title>Insight into trade-off between wood decay and parasitism from the genome of a fungal forest pathogen.</title>
        <authorList>
            <person name="Olson A."/>
            <person name="Aerts A."/>
            <person name="Asiegbu F."/>
            <person name="Belbahri L."/>
            <person name="Bouzid O."/>
            <person name="Broberg A."/>
            <person name="Canback B."/>
            <person name="Coutinho P.M."/>
            <person name="Cullen D."/>
            <person name="Dalman K."/>
            <person name="Deflorio G."/>
            <person name="van Diepen L.T."/>
            <person name="Dunand C."/>
            <person name="Duplessis S."/>
            <person name="Durling M."/>
            <person name="Gonthier P."/>
            <person name="Grimwood J."/>
            <person name="Fossdal C.G."/>
            <person name="Hansson D."/>
            <person name="Henrissat B."/>
            <person name="Hietala A."/>
            <person name="Himmelstrand K."/>
            <person name="Hoffmeister D."/>
            <person name="Hogberg N."/>
            <person name="James T.Y."/>
            <person name="Karlsson M."/>
            <person name="Kohler A."/>
            <person name="Kues U."/>
            <person name="Lee Y.H."/>
            <person name="Lin Y.C."/>
            <person name="Lind M."/>
            <person name="Lindquist E."/>
            <person name="Lombard V."/>
            <person name="Lucas S."/>
            <person name="Lunden K."/>
            <person name="Morin E."/>
            <person name="Murat C."/>
            <person name="Park J."/>
            <person name="Raffaello T."/>
            <person name="Rouze P."/>
            <person name="Salamov A."/>
            <person name="Schmutz J."/>
            <person name="Solheim H."/>
            <person name="Stahlberg J."/>
            <person name="Velez H."/>
            <person name="de Vries R.P."/>
            <person name="Wiebenga A."/>
            <person name="Woodward S."/>
            <person name="Yakovlev I."/>
            <person name="Garbelotto M."/>
            <person name="Martin F."/>
            <person name="Grigoriev I.V."/>
            <person name="Stenlid J."/>
        </authorList>
    </citation>
    <scope>NUCLEOTIDE SEQUENCE [LARGE SCALE GENOMIC DNA]</scope>
    <source>
        <strain evidence="1 2">TC 32-1</strain>
    </source>
</reference>
<organism evidence="1 2">
    <name type="scientific">Heterobasidion irregulare (strain TC 32-1)</name>
    <dbReference type="NCBI Taxonomy" id="747525"/>
    <lineage>
        <taxon>Eukaryota</taxon>
        <taxon>Fungi</taxon>
        <taxon>Dikarya</taxon>
        <taxon>Basidiomycota</taxon>
        <taxon>Agaricomycotina</taxon>
        <taxon>Agaricomycetes</taxon>
        <taxon>Russulales</taxon>
        <taxon>Bondarzewiaceae</taxon>
        <taxon>Heterobasidion</taxon>
        <taxon>Heterobasidion annosum species complex</taxon>
    </lineage>
</organism>
<accession>W4JT86</accession>
<dbReference type="InParanoid" id="W4JT86"/>
<dbReference type="KEGG" id="hir:HETIRDRAFT_411773"/>